<organism evidence="3 4">
    <name type="scientific">Pseudonocardia endophytica</name>
    <dbReference type="NCBI Taxonomy" id="401976"/>
    <lineage>
        <taxon>Bacteria</taxon>
        <taxon>Bacillati</taxon>
        <taxon>Actinomycetota</taxon>
        <taxon>Actinomycetes</taxon>
        <taxon>Pseudonocardiales</taxon>
        <taxon>Pseudonocardiaceae</taxon>
        <taxon>Pseudonocardia</taxon>
    </lineage>
</organism>
<proteinExistence type="predicted"/>
<evidence type="ECO:0000259" key="2">
    <source>
        <dbReference type="Pfam" id="PF00534"/>
    </source>
</evidence>
<dbReference type="GO" id="GO:0016757">
    <property type="term" value="F:glycosyltransferase activity"/>
    <property type="evidence" value="ECO:0007669"/>
    <property type="project" value="InterPro"/>
</dbReference>
<dbReference type="InterPro" id="IPR001296">
    <property type="entry name" value="Glyco_trans_1"/>
</dbReference>
<dbReference type="Gene3D" id="3.40.50.2000">
    <property type="entry name" value="Glycogen Phosphorylase B"/>
    <property type="match status" value="1"/>
</dbReference>
<sequence>MSRTNRVVLLHTILPAYRQDFLEEVAYRLGNRFSAVAGLRSAPPVVTTEVSFPILSVRNRYFLGGRVYVQTGAAMLQALDAAVLIVDMNPRCLTTWLLVLLRRILGRRTLGWGHAFPRSGPDSGSDRVRSVLRSLCGEVCVYTFGQRRQLLEHQPKIGSVYVVPNATQRRVNPVSRGRRINLLYCGRLSVLKRPDLLVEAYACARASIPSGARLVIIGSGPMEERLRALVRDLGVEASVDFEGAVSDSQRLKGFYQDALVSVSPGYVGLALTQSLAFGVPMIIADDEPHAPEVELANSANSRFFNARSKEALSEEIVDVFRSRDDWIESSVTISNECQQYYTAEAMAKSFVAAATRRDEGHDSMEVFR</sequence>
<keyword evidence="1 3" id="KW-0808">Transferase</keyword>
<dbReference type="OrthoDB" id="9814612at2"/>
<comment type="caution">
    <text evidence="3">The sequence shown here is derived from an EMBL/GenBank/DDBJ whole genome shotgun (WGS) entry which is preliminary data.</text>
</comment>
<gene>
    <name evidence="3" type="ORF">EV378_4898</name>
</gene>
<name>A0A4R1HIY4_PSEEN</name>
<keyword evidence="4" id="KW-1185">Reference proteome</keyword>
<dbReference type="Pfam" id="PF00534">
    <property type="entry name" value="Glycos_transf_1"/>
    <property type="match status" value="1"/>
</dbReference>
<dbReference type="Proteomes" id="UP000295560">
    <property type="component" value="Unassembled WGS sequence"/>
</dbReference>
<dbReference type="AlphaFoldDB" id="A0A4R1HIY4"/>
<accession>A0A4R1HIY4</accession>
<evidence type="ECO:0000313" key="3">
    <source>
        <dbReference type="EMBL" id="TCK20931.1"/>
    </source>
</evidence>
<evidence type="ECO:0000256" key="1">
    <source>
        <dbReference type="ARBA" id="ARBA00022679"/>
    </source>
</evidence>
<evidence type="ECO:0000313" key="4">
    <source>
        <dbReference type="Proteomes" id="UP000295560"/>
    </source>
</evidence>
<dbReference type="EMBL" id="SMFZ01000002">
    <property type="protein sequence ID" value="TCK20931.1"/>
    <property type="molecule type" value="Genomic_DNA"/>
</dbReference>
<protein>
    <submittedName>
        <fullName evidence="3">Glycosyl transferase family 1</fullName>
    </submittedName>
</protein>
<dbReference type="SUPFAM" id="SSF53756">
    <property type="entry name" value="UDP-Glycosyltransferase/glycogen phosphorylase"/>
    <property type="match status" value="1"/>
</dbReference>
<reference evidence="3 4" key="1">
    <citation type="submission" date="2019-03" db="EMBL/GenBank/DDBJ databases">
        <title>Sequencing the genomes of 1000 actinobacteria strains.</title>
        <authorList>
            <person name="Klenk H.-P."/>
        </authorList>
    </citation>
    <scope>NUCLEOTIDE SEQUENCE [LARGE SCALE GENOMIC DNA]</scope>
    <source>
        <strain evidence="3 4">DSM 44969</strain>
    </source>
</reference>
<dbReference type="PANTHER" id="PTHR12526">
    <property type="entry name" value="GLYCOSYLTRANSFERASE"/>
    <property type="match status" value="1"/>
</dbReference>
<feature type="domain" description="Glycosyl transferase family 1" evidence="2">
    <location>
        <begin position="176"/>
        <end position="323"/>
    </location>
</feature>